<dbReference type="Gene3D" id="1.10.150.250">
    <property type="entry name" value="Flavinator of succinate dehydrogenase"/>
    <property type="match status" value="1"/>
</dbReference>
<keyword evidence="3" id="KW-0143">Chaperone</keyword>
<comment type="similarity">
    <text evidence="1">Belongs to the SdhE FAD assembly factor family.</text>
</comment>
<organism evidence="4 5">
    <name type="scientific">Chelatococcus composti</name>
    <dbReference type="NCBI Taxonomy" id="1743235"/>
    <lineage>
        <taxon>Bacteria</taxon>
        <taxon>Pseudomonadati</taxon>
        <taxon>Pseudomonadota</taxon>
        <taxon>Alphaproteobacteria</taxon>
        <taxon>Hyphomicrobiales</taxon>
        <taxon>Chelatococcaceae</taxon>
        <taxon>Chelatococcus</taxon>
    </lineage>
</organism>
<dbReference type="InterPro" id="IPR005631">
    <property type="entry name" value="SDH"/>
</dbReference>
<evidence type="ECO:0000313" key="4">
    <source>
        <dbReference type="EMBL" id="MBB6166843.1"/>
    </source>
</evidence>
<dbReference type="PANTHER" id="PTHR12469:SF2">
    <property type="entry name" value="SUCCINATE DEHYDROGENASE ASSEMBLY FACTOR 2, MITOCHONDRIAL"/>
    <property type="match status" value="1"/>
</dbReference>
<evidence type="ECO:0000256" key="3">
    <source>
        <dbReference type="ARBA" id="ARBA00023186"/>
    </source>
</evidence>
<dbReference type="GO" id="GO:0006099">
    <property type="term" value="P:tricarboxylic acid cycle"/>
    <property type="evidence" value="ECO:0007669"/>
    <property type="project" value="TreeGrafter"/>
</dbReference>
<proteinExistence type="inferred from homology"/>
<name>A0A841KBJ4_9HYPH</name>
<evidence type="ECO:0000256" key="2">
    <source>
        <dbReference type="ARBA" id="ARBA00019418"/>
    </source>
</evidence>
<keyword evidence="5" id="KW-1185">Reference proteome</keyword>
<comment type="caution">
    <text evidence="4">The sequence shown here is derived from an EMBL/GenBank/DDBJ whole genome shotgun (WGS) entry which is preliminary data.</text>
</comment>
<evidence type="ECO:0000313" key="5">
    <source>
        <dbReference type="Proteomes" id="UP000588017"/>
    </source>
</evidence>
<accession>A0A841KBJ4</accession>
<dbReference type="Proteomes" id="UP000588017">
    <property type="component" value="Unassembled WGS sequence"/>
</dbReference>
<dbReference type="EMBL" id="JACHEH010000001">
    <property type="protein sequence ID" value="MBB6166843.1"/>
    <property type="molecule type" value="Genomic_DNA"/>
</dbReference>
<protein>
    <recommendedName>
        <fullName evidence="2">FAD assembly factor SdhE</fullName>
    </recommendedName>
</protein>
<dbReference type="Pfam" id="PF03937">
    <property type="entry name" value="Sdh5"/>
    <property type="match status" value="1"/>
</dbReference>
<gene>
    <name evidence="4" type="ORF">HNQ73_000451</name>
</gene>
<dbReference type="SUPFAM" id="SSF109910">
    <property type="entry name" value="YgfY-like"/>
    <property type="match status" value="1"/>
</dbReference>
<dbReference type="RefSeq" id="WP_183331803.1">
    <property type="nucleotide sequence ID" value="NZ_BMHX01000001.1"/>
</dbReference>
<sequence>MDSATEAMDMRRRRILYRAWHRGMREMDLIMGRFADAHVAGLSEQEITEFEKLIELPDQDLFSWIAGSVPVPPDYDTPLFHRMRDFHASGNPSGS</sequence>
<reference evidence="4 5" key="1">
    <citation type="submission" date="2020-08" db="EMBL/GenBank/DDBJ databases">
        <title>Genomic Encyclopedia of Type Strains, Phase IV (KMG-IV): sequencing the most valuable type-strain genomes for metagenomic binning, comparative biology and taxonomic classification.</title>
        <authorList>
            <person name="Goeker M."/>
        </authorList>
    </citation>
    <scope>NUCLEOTIDE SEQUENCE [LARGE SCALE GENOMIC DNA]</scope>
    <source>
        <strain evidence="4 5">DSM 101465</strain>
    </source>
</reference>
<dbReference type="InterPro" id="IPR036714">
    <property type="entry name" value="SDH_sf"/>
</dbReference>
<dbReference type="PANTHER" id="PTHR12469">
    <property type="entry name" value="PROTEIN EMI5 HOMOLOG, MITOCHONDRIAL"/>
    <property type="match status" value="1"/>
</dbReference>
<dbReference type="FunFam" id="1.10.150.250:FF:000004">
    <property type="entry name" value="Succinate dehydrogenase assembly factor 2, mitochondrial"/>
    <property type="match status" value="1"/>
</dbReference>
<dbReference type="AlphaFoldDB" id="A0A841KBJ4"/>
<evidence type="ECO:0000256" key="1">
    <source>
        <dbReference type="ARBA" id="ARBA00008571"/>
    </source>
</evidence>